<dbReference type="Pfam" id="PF03972">
    <property type="entry name" value="MmgE_PrpD_N"/>
    <property type="match status" value="1"/>
</dbReference>
<dbReference type="InterPro" id="IPR005656">
    <property type="entry name" value="MmgE_PrpD"/>
</dbReference>
<organism evidence="10 11">
    <name type="scientific">Polynucleobacter kasalickyi</name>
    <dbReference type="NCBI Taxonomy" id="1938817"/>
    <lineage>
        <taxon>Bacteria</taxon>
        <taxon>Pseudomonadati</taxon>
        <taxon>Pseudomonadota</taxon>
        <taxon>Betaproteobacteria</taxon>
        <taxon>Burkholderiales</taxon>
        <taxon>Burkholderiaceae</taxon>
        <taxon>Polynucleobacter</taxon>
    </lineage>
</organism>
<keyword evidence="11" id="KW-1185">Reference proteome</keyword>
<reference evidence="10 11" key="1">
    <citation type="submission" date="2017-04" db="EMBL/GenBank/DDBJ databases">
        <authorList>
            <person name="Afonso C.L."/>
            <person name="Miller P.J."/>
            <person name="Scott M.A."/>
            <person name="Spackman E."/>
            <person name="Goraichik I."/>
            <person name="Dimitrov K.M."/>
            <person name="Suarez D.L."/>
            <person name="Swayne D.E."/>
        </authorList>
    </citation>
    <scope>NUCLEOTIDE SEQUENCE [LARGE SCALE GENOMIC DNA]</scope>
    <source>
        <strain evidence="10 11">VK13</strain>
    </source>
</reference>
<dbReference type="NCBIfam" id="TIGR02330">
    <property type="entry name" value="prpD"/>
    <property type="match status" value="1"/>
</dbReference>
<dbReference type="GO" id="GO:0047547">
    <property type="term" value="F:2-methylcitrate dehydratase activity"/>
    <property type="evidence" value="ECO:0007669"/>
    <property type="project" value="UniProtKB-EC"/>
</dbReference>
<evidence type="ECO:0000256" key="3">
    <source>
        <dbReference type="ARBA" id="ARBA00006174"/>
    </source>
</evidence>
<dbReference type="EC" id="4.2.1.79" evidence="4"/>
<evidence type="ECO:0000256" key="5">
    <source>
        <dbReference type="ARBA" id="ARBA00017240"/>
    </source>
</evidence>
<dbReference type="Gene3D" id="3.30.1330.120">
    <property type="entry name" value="2-methylcitrate dehydratase PrpD"/>
    <property type="match status" value="1"/>
</dbReference>
<comment type="pathway">
    <text evidence="2">Organic acid metabolism; propanoate degradation.</text>
</comment>
<evidence type="ECO:0000256" key="2">
    <source>
        <dbReference type="ARBA" id="ARBA00005026"/>
    </source>
</evidence>
<evidence type="ECO:0000256" key="7">
    <source>
        <dbReference type="ARBA" id="ARBA00023239"/>
    </source>
</evidence>
<dbReference type="AlphaFoldDB" id="A0A1W1Y9T1"/>
<feature type="domain" description="MmgE/PrpD C-terminal" evidence="9">
    <location>
        <begin position="280"/>
        <end position="454"/>
    </location>
</feature>
<dbReference type="Gene3D" id="1.10.4100.10">
    <property type="entry name" value="2-methylcitrate dehydratase PrpD"/>
    <property type="match status" value="1"/>
</dbReference>
<dbReference type="InterPro" id="IPR036148">
    <property type="entry name" value="MmgE/PrpD_sf"/>
</dbReference>
<evidence type="ECO:0000259" key="8">
    <source>
        <dbReference type="Pfam" id="PF03972"/>
    </source>
</evidence>
<sequence>MNPMKSDPLLTTIVDYVYSEKPFSNQAYKVAKLCLWDSLSCALASFNEADCLRLLGPYVQGTIVPNGVPVFGTNYRLDPIKAAFDMSAMIRWMDFNDTSFAGGHPSDAIGAILSAAYVRSQQLVNTDLAELTMQEVLHAIIQSYEIQGMISFANKFDQPIVALDHVIGVKIASSVVVTKLLGGSKEMALATLGNVFMDGGTLNAYRHVPNAGPRKSWAGADAASRGLWHALNSIKDEPGYQTPLSDPKWGFEKVFLDGKPITIAETLGSFVLENIIFKFYPCQRNVSTALEAAIQLYPWLNHRFDQVKKITIYSHDEAIRRTDKQGPLTTRAARDHCMQYIVAIGLLKGQLTLDDYLDETASNPWIDALRDKMVLIENPIFSQHHHDITIRSCANAMQIELVDGTLSELMQVDFPLGDPIHRDRAAKAIIDKFHILTSPVWSDERRNQVLEWMINDEQFLKTSVSEWMNELQN</sequence>
<evidence type="ECO:0000313" key="11">
    <source>
        <dbReference type="Proteomes" id="UP000192708"/>
    </source>
</evidence>
<feature type="domain" description="MmgE/PrpD N-terminal" evidence="8">
    <location>
        <begin position="23"/>
        <end position="262"/>
    </location>
</feature>
<dbReference type="SUPFAM" id="SSF103378">
    <property type="entry name" value="2-methylcitrate dehydratase PrpD"/>
    <property type="match status" value="1"/>
</dbReference>
<keyword evidence="6" id="KW-0816">Tricarboxylic acid cycle</keyword>
<keyword evidence="7" id="KW-0456">Lyase</keyword>
<name>A0A1W1Y9T1_9BURK</name>
<dbReference type="PANTHER" id="PTHR16943:SF8">
    <property type="entry name" value="2-METHYLCITRATE DEHYDRATASE"/>
    <property type="match status" value="1"/>
</dbReference>
<proteinExistence type="inferred from homology"/>
<evidence type="ECO:0000256" key="1">
    <source>
        <dbReference type="ARBA" id="ARBA00000096"/>
    </source>
</evidence>
<dbReference type="InterPro" id="IPR042188">
    <property type="entry name" value="MmgE/PrpD_sf_2"/>
</dbReference>
<gene>
    <name evidence="10" type="ORF">SAMN06296008_102145</name>
</gene>
<dbReference type="RefSeq" id="WP_084282443.1">
    <property type="nucleotide sequence ID" value="NZ_FWXJ01000002.1"/>
</dbReference>
<dbReference type="STRING" id="1938817.SAMN06296008_102145"/>
<dbReference type="OrthoDB" id="9797528at2"/>
<comment type="similarity">
    <text evidence="3">Belongs to the PrpD family.</text>
</comment>
<dbReference type="EMBL" id="FWXJ01000002">
    <property type="protein sequence ID" value="SMC32907.1"/>
    <property type="molecule type" value="Genomic_DNA"/>
</dbReference>
<evidence type="ECO:0000256" key="4">
    <source>
        <dbReference type="ARBA" id="ARBA00013124"/>
    </source>
</evidence>
<dbReference type="InterPro" id="IPR045337">
    <property type="entry name" value="MmgE_PrpD_C"/>
</dbReference>
<evidence type="ECO:0000313" key="10">
    <source>
        <dbReference type="EMBL" id="SMC32907.1"/>
    </source>
</evidence>
<dbReference type="UniPathway" id="UPA00946"/>
<dbReference type="Proteomes" id="UP000192708">
    <property type="component" value="Unassembled WGS sequence"/>
</dbReference>
<dbReference type="PANTHER" id="PTHR16943">
    <property type="entry name" value="2-METHYLCITRATE DEHYDRATASE-RELATED"/>
    <property type="match status" value="1"/>
</dbReference>
<evidence type="ECO:0000259" key="9">
    <source>
        <dbReference type="Pfam" id="PF19305"/>
    </source>
</evidence>
<dbReference type="InterPro" id="IPR042183">
    <property type="entry name" value="MmgE/PrpD_sf_1"/>
</dbReference>
<dbReference type="GO" id="GO:0051537">
    <property type="term" value="F:2 iron, 2 sulfur cluster binding"/>
    <property type="evidence" value="ECO:0007669"/>
    <property type="project" value="InterPro"/>
</dbReference>
<accession>A0A1W1Y9T1</accession>
<comment type="catalytic activity">
    <reaction evidence="1">
        <text>(2S,3S)-2-methylcitrate = 2-methyl-cis-aconitate + H2O</text>
        <dbReference type="Rhea" id="RHEA:17725"/>
        <dbReference type="ChEBI" id="CHEBI:15377"/>
        <dbReference type="ChEBI" id="CHEBI:57872"/>
        <dbReference type="ChEBI" id="CHEBI:58853"/>
        <dbReference type="EC" id="4.2.1.79"/>
    </reaction>
</comment>
<protein>
    <recommendedName>
        <fullName evidence="5">2-methylcitrate dehydratase</fullName>
        <ecNumber evidence="4">4.2.1.79</ecNumber>
    </recommendedName>
</protein>
<dbReference type="Pfam" id="PF19305">
    <property type="entry name" value="MmgE_PrpD_C"/>
    <property type="match status" value="1"/>
</dbReference>
<dbReference type="InterPro" id="IPR012705">
    <property type="entry name" value="2Me_IsoCit_deHydtase_PrpD"/>
</dbReference>
<dbReference type="GO" id="GO:0019679">
    <property type="term" value="P:propionate metabolic process, methylcitrate cycle"/>
    <property type="evidence" value="ECO:0007669"/>
    <property type="project" value="InterPro"/>
</dbReference>
<dbReference type="InterPro" id="IPR045336">
    <property type="entry name" value="MmgE_PrpD_N"/>
</dbReference>
<evidence type="ECO:0000256" key="6">
    <source>
        <dbReference type="ARBA" id="ARBA00022532"/>
    </source>
</evidence>
<dbReference type="GO" id="GO:0006099">
    <property type="term" value="P:tricarboxylic acid cycle"/>
    <property type="evidence" value="ECO:0007669"/>
    <property type="project" value="UniProtKB-KW"/>
</dbReference>